<accession>A0A7N2MFX9</accession>
<evidence type="ECO:0000256" key="6">
    <source>
        <dbReference type="ARBA" id="ARBA00022650"/>
    </source>
</evidence>
<dbReference type="EnsemblPlants" id="QL08p061656:mrna">
    <property type="protein sequence ID" value="QL08p061656:mrna"/>
    <property type="gene ID" value="QL08p061656"/>
</dbReference>
<keyword evidence="5" id="KW-0028">Amino-acid biosynthesis</keyword>
<keyword evidence="13" id="KW-0511">Multifunctional enzyme</keyword>
<dbReference type="GO" id="GO:0005524">
    <property type="term" value="F:ATP binding"/>
    <property type="evidence" value="ECO:0007669"/>
    <property type="project" value="UniProtKB-KW"/>
</dbReference>
<comment type="pathway">
    <text evidence="1">Amino-acid biosynthesis; L-proline biosynthesis; L-glutamate 5-semialdehyde from L-glutamate: step 2/2.</text>
</comment>
<evidence type="ECO:0008006" key="18">
    <source>
        <dbReference type="Google" id="ProtNLM"/>
    </source>
</evidence>
<evidence type="ECO:0000256" key="12">
    <source>
        <dbReference type="ARBA" id="ARBA00023002"/>
    </source>
</evidence>
<keyword evidence="8" id="KW-0547">Nucleotide-binding</keyword>
<dbReference type="InterPro" id="IPR000965">
    <property type="entry name" value="GPR_dom"/>
</dbReference>
<evidence type="ECO:0000256" key="4">
    <source>
        <dbReference type="ARBA" id="ARBA00009302"/>
    </source>
</evidence>
<comment type="similarity">
    <text evidence="4">In the N-terminal section; belongs to the glutamate 5-kinase family.</text>
</comment>
<proteinExistence type="inferred from homology"/>
<keyword evidence="6" id="KW-0641">Proline biosynthesis</keyword>
<dbReference type="GO" id="GO:0004349">
    <property type="term" value="F:glutamate 5-kinase activity"/>
    <property type="evidence" value="ECO:0007669"/>
    <property type="project" value="UniProtKB-EC"/>
</dbReference>
<evidence type="ECO:0000256" key="14">
    <source>
        <dbReference type="ARBA" id="ARBA00049024"/>
    </source>
</evidence>
<name>A0A7N2MFX9_QUELO</name>
<evidence type="ECO:0000256" key="11">
    <source>
        <dbReference type="ARBA" id="ARBA00022857"/>
    </source>
</evidence>
<dbReference type="Gene3D" id="3.40.309.10">
    <property type="entry name" value="Aldehyde Dehydrogenase, Chain A, domain 2"/>
    <property type="match status" value="1"/>
</dbReference>
<keyword evidence="12" id="KW-0560">Oxidoreductase</keyword>
<keyword evidence="10" id="KW-0067">ATP-binding</keyword>
<evidence type="ECO:0000256" key="8">
    <source>
        <dbReference type="ARBA" id="ARBA00022741"/>
    </source>
</evidence>
<dbReference type="InterPro" id="IPR020593">
    <property type="entry name" value="G-glutamylP_reductase_CS"/>
</dbReference>
<dbReference type="EMBL" id="LRBV02000008">
    <property type="status" value="NOT_ANNOTATED_CDS"/>
    <property type="molecule type" value="Genomic_DNA"/>
</dbReference>
<dbReference type="PANTHER" id="PTHR11063">
    <property type="entry name" value="GLUTAMATE SEMIALDEHYDE DEHYDROGENASE"/>
    <property type="match status" value="1"/>
</dbReference>
<dbReference type="FunFam" id="3.40.309.10:FF:000015">
    <property type="entry name" value="Delta-1-pyrroline-5-carboxylate synthase"/>
    <property type="match status" value="1"/>
</dbReference>
<dbReference type="NCBIfam" id="TIGR00407">
    <property type="entry name" value="proA"/>
    <property type="match status" value="1"/>
</dbReference>
<dbReference type="InterPro" id="IPR016163">
    <property type="entry name" value="Ald_DH_C"/>
</dbReference>
<evidence type="ECO:0000313" key="16">
    <source>
        <dbReference type="EnsemblPlants" id="QL08p061656:mrna"/>
    </source>
</evidence>
<comment type="similarity">
    <text evidence="3">In the C-terminal section; belongs to the gamma-glutamyl phosphate reductase family.</text>
</comment>
<comment type="catalytic activity">
    <reaction evidence="15">
        <text>L-glutamate + ATP = L-glutamyl 5-phosphate + ADP</text>
        <dbReference type="Rhea" id="RHEA:14877"/>
        <dbReference type="ChEBI" id="CHEBI:29985"/>
        <dbReference type="ChEBI" id="CHEBI:30616"/>
        <dbReference type="ChEBI" id="CHEBI:58274"/>
        <dbReference type="ChEBI" id="CHEBI:456216"/>
        <dbReference type="EC" id="2.7.2.11"/>
    </reaction>
</comment>
<evidence type="ECO:0000256" key="10">
    <source>
        <dbReference type="ARBA" id="ARBA00022840"/>
    </source>
</evidence>
<dbReference type="GO" id="GO:0055129">
    <property type="term" value="P:L-proline biosynthetic process"/>
    <property type="evidence" value="ECO:0007669"/>
    <property type="project" value="UniProtKB-UniPathway"/>
</dbReference>
<organism evidence="16 17">
    <name type="scientific">Quercus lobata</name>
    <name type="common">Valley oak</name>
    <dbReference type="NCBI Taxonomy" id="97700"/>
    <lineage>
        <taxon>Eukaryota</taxon>
        <taxon>Viridiplantae</taxon>
        <taxon>Streptophyta</taxon>
        <taxon>Embryophyta</taxon>
        <taxon>Tracheophyta</taxon>
        <taxon>Spermatophyta</taxon>
        <taxon>Magnoliopsida</taxon>
        <taxon>eudicotyledons</taxon>
        <taxon>Gunneridae</taxon>
        <taxon>Pentapetalae</taxon>
        <taxon>rosids</taxon>
        <taxon>fabids</taxon>
        <taxon>Fagales</taxon>
        <taxon>Fagaceae</taxon>
        <taxon>Quercus</taxon>
    </lineage>
</organism>
<dbReference type="Proteomes" id="UP000594261">
    <property type="component" value="Chromosome 8"/>
</dbReference>
<dbReference type="NCBIfam" id="NF001221">
    <property type="entry name" value="PRK00197.1"/>
    <property type="match status" value="1"/>
</dbReference>
<reference evidence="16 17" key="1">
    <citation type="journal article" date="2016" name="G3 (Bethesda)">
        <title>First Draft Assembly and Annotation of the Genome of a California Endemic Oak Quercus lobata Nee (Fagaceae).</title>
        <authorList>
            <person name="Sork V.L."/>
            <person name="Fitz-Gibbon S.T."/>
            <person name="Puiu D."/>
            <person name="Crepeau M."/>
            <person name="Gugger P.F."/>
            <person name="Sherman R."/>
            <person name="Stevens K."/>
            <person name="Langley C.H."/>
            <person name="Pellegrini M."/>
            <person name="Salzberg S.L."/>
        </authorList>
    </citation>
    <scope>NUCLEOTIDE SEQUENCE [LARGE SCALE GENOMIC DNA]</scope>
    <source>
        <strain evidence="16 17">cv. SW786</strain>
    </source>
</reference>
<evidence type="ECO:0000256" key="1">
    <source>
        <dbReference type="ARBA" id="ARBA00004985"/>
    </source>
</evidence>
<dbReference type="Gene3D" id="3.40.605.10">
    <property type="entry name" value="Aldehyde Dehydrogenase, Chain A, domain 1"/>
    <property type="match status" value="1"/>
</dbReference>
<evidence type="ECO:0000256" key="3">
    <source>
        <dbReference type="ARBA" id="ARBA00006300"/>
    </source>
</evidence>
<evidence type="ECO:0000256" key="13">
    <source>
        <dbReference type="ARBA" id="ARBA00023268"/>
    </source>
</evidence>
<evidence type="ECO:0000256" key="5">
    <source>
        <dbReference type="ARBA" id="ARBA00022605"/>
    </source>
</evidence>
<evidence type="ECO:0000256" key="15">
    <source>
        <dbReference type="ARBA" id="ARBA00049141"/>
    </source>
</evidence>
<evidence type="ECO:0000313" key="17">
    <source>
        <dbReference type="Proteomes" id="UP000594261"/>
    </source>
</evidence>
<evidence type="ECO:0000256" key="2">
    <source>
        <dbReference type="ARBA" id="ARBA00005185"/>
    </source>
</evidence>
<dbReference type="UniPathway" id="UPA00098">
    <property type="reaction ID" value="UER00360"/>
</dbReference>
<dbReference type="OMA" id="KTQRYGT"/>
<dbReference type="SUPFAM" id="SSF53720">
    <property type="entry name" value="ALDH-like"/>
    <property type="match status" value="1"/>
</dbReference>
<dbReference type="InterPro" id="IPR016161">
    <property type="entry name" value="Ald_DH/histidinol_DH"/>
</dbReference>
<evidence type="ECO:0000256" key="9">
    <source>
        <dbReference type="ARBA" id="ARBA00022777"/>
    </source>
</evidence>
<dbReference type="CDD" id="cd07079">
    <property type="entry name" value="ALDH_F18-19_ProA-GPR"/>
    <property type="match status" value="1"/>
</dbReference>
<dbReference type="PROSITE" id="PS01223">
    <property type="entry name" value="PROA"/>
    <property type="match status" value="1"/>
</dbReference>
<reference evidence="16" key="2">
    <citation type="submission" date="2021-01" db="UniProtKB">
        <authorList>
            <consortium name="EnsemblPlants"/>
        </authorList>
    </citation>
    <scope>IDENTIFICATION</scope>
</reference>
<keyword evidence="11" id="KW-0521">NADP</keyword>
<dbReference type="InParanoid" id="A0A7N2MFX9"/>
<dbReference type="InterPro" id="IPR016162">
    <property type="entry name" value="Ald_DH_N"/>
</dbReference>
<comment type="pathway">
    <text evidence="2">Amino-acid biosynthesis; L-proline biosynthesis; L-glutamate 5-semialdehyde from L-glutamate: step 1/2.</text>
</comment>
<keyword evidence="9" id="KW-0418">Kinase</keyword>
<dbReference type="GO" id="GO:0004350">
    <property type="term" value="F:glutamate-5-semialdehyde dehydrogenase activity"/>
    <property type="evidence" value="ECO:0007669"/>
    <property type="project" value="UniProtKB-EC"/>
</dbReference>
<keyword evidence="7" id="KW-0808">Transferase</keyword>
<evidence type="ECO:0000256" key="7">
    <source>
        <dbReference type="ARBA" id="ARBA00022679"/>
    </source>
</evidence>
<dbReference type="AlphaFoldDB" id="A0A7N2MFX9"/>
<protein>
    <recommendedName>
        <fullName evidence="18">Glutamate-5-semialdehyde dehydrogenase</fullName>
    </recommendedName>
</protein>
<dbReference type="Gramene" id="QL08p061656:mrna">
    <property type="protein sequence ID" value="QL08p061656:mrna"/>
    <property type="gene ID" value="QL08p061656"/>
</dbReference>
<dbReference type="PANTHER" id="PTHR11063:SF8">
    <property type="entry name" value="DELTA-1-PYRROLINE-5-CARBOXYLATE SYNTHASE"/>
    <property type="match status" value="1"/>
</dbReference>
<keyword evidence="17" id="KW-1185">Reference proteome</keyword>
<sequence length="339" mass="36573">MEDPIGRILKRTELADGLVLEKTSSPLGVLLIVFESRPDALVQIASLAIRSGNGLLLKGGKEAKRSNAILHKIITDAIPDSVGGKLIGLVTSREEIPDLLKLDDVIDLVIPRGSNKLVSQIKNSTKIPVLGHADGICHVYLDKSANMDMAKRIVVDAKVDYPAACNAMETLLVHKDLSQSEGLSELIVDLRVEGVTLYGGPRASSLLNFPEARSFHHEYNSLACTVEIVDDVYAAIDHIHQHGSAHTDCIIAEDQEVAEVFLHQVDSAAVFHNASTRFCDGARFGLGAEVGISTSRIHARGPVGVEGLLTTRWILKGSGQVVDGDKDIVYTHKDLTNES</sequence>
<comment type="catalytic activity">
    <reaction evidence="14">
        <text>L-glutamate 5-semialdehyde + phosphate + NADP(+) = L-glutamyl 5-phosphate + NADPH + H(+)</text>
        <dbReference type="Rhea" id="RHEA:19541"/>
        <dbReference type="ChEBI" id="CHEBI:15378"/>
        <dbReference type="ChEBI" id="CHEBI:43474"/>
        <dbReference type="ChEBI" id="CHEBI:57783"/>
        <dbReference type="ChEBI" id="CHEBI:58066"/>
        <dbReference type="ChEBI" id="CHEBI:58274"/>
        <dbReference type="ChEBI" id="CHEBI:58349"/>
        <dbReference type="EC" id="1.2.1.41"/>
    </reaction>
</comment>